<organism evidence="2 3">
    <name type="scientific">Apiospora saccharicola</name>
    <dbReference type="NCBI Taxonomy" id="335842"/>
    <lineage>
        <taxon>Eukaryota</taxon>
        <taxon>Fungi</taxon>
        <taxon>Dikarya</taxon>
        <taxon>Ascomycota</taxon>
        <taxon>Pezizomycotina</taxon>
        <taxon>Sordariomycetes</taxon>
        <taxon>Xylariomycetidae</taxon>
        <taxon>Amphisphaeriales</taxon>
        <taxon>Apiosporaceae</taxon>
        <taxon>Apiospora</taxon>
    </lineage>
</organism>
<sequence>MPSLTAFVVLSLSSDPDIASSVSPSQPCPSISPGPVPLSELVQTLQASNAASDLAAESAIRNKLALYPFAIDTRTFSAFDRIFSDDARANYSYPLGVMSGREDIRKKIQDSLTMFKGTQHTYGTQFIQVCNPTSAISITYYTASHFLTPGTGPEAMTGPENVVIAYGQHQDTWKQEGGEDGWRITNRNLVYTFVIQLCPTPLSSPLDPVVPGASA</sequence>
<dbReference type="Pfam" id="PF13577">
    <property type="entry name" value="SnoaL_4"/>
    <property type="match status" value="1"/>
</dbReference>
<evidence type="ECO:0000313" key="3">
    <source>
        <dbReference type="Proteomes" id="UP001446871"/>
    </source>
</evidence>
<dbReference type="Gene3D" id="3.10.450.50">
    <property type="match status" value="1"/>
</dbReference>
<proteinExistence type="predicted"/>
<evidence type="ECO:0000313" key="2">
    <source>
        <dbReference type="EMBL" id="KAK8046859.1"/>
    </source>
</evidence>
<reference evidence="2 3" key="1">
    <citation type="submission" date="2023-01" db="EMBL/GenBank/DDBJ databases">
        <title>Analysis of 21 Apiospora genomes using comparative genomics revels a genus with tremendous synthesis potential of carbohydrate active enzymes and secondary metabolites.</title>
        <authorList>
            <person name="Sorensen T."/>
        </authorList>
    </citation>
    <scope>NUCLEOTIDE SEQUENCE [LARGE SCALE GENOMIC DNA]</scope>
    <source>
        <strain evidence="2 3">CBS 83171</strain>
    </source>
</reference>
<keyword evidence="3" id="KW-1185">Reference proteome</keyword>
<dbReference type="SUPFAM" id="SSF54427">
    <property type="entry name" value="NTF2-like"/>
    <property type="match status" value="1"/>
</dbReference>
<accession>A0ABR1TJN5</accession>
<dbReference type="EMBL" id="JAQQWM010000009">
    <property type="protein sequence ID" value="KAK8046859.1"/>
    <property type="molecule type" value="Genomic_DNA"/>
</dbReference>
<dbReference type="Proteomes" id="UP001446871">
    <property type="component" value="Unassembled WGS sequence"/>
</dbReference>
<protein>
    <recommendedName>
        <fullName evidence="1">SnoaL-like domain-containing protein</fullName>
    </recommendedName>
</protein>
<dbReference type="InterPro" id="IPR032710">
    <property type="entry name" value="NTF2-like_dom_sf"/>
</dbReference>
<feature type="domain" description="SnoaL-like" evidence="1">
    <location>
        <begin position="53"/>
        <end position="188"/>
    </location>
</feature>
<name>A0ABR1TJN5_9PEZI</name>
<comment type="caution">
    <text evidence="2">The sequence shown here is derived from an EMBL/GenBank/DDBJ whole genome shotgun (WGS) entry which is preliminary data.</text>
</comment>
<dbReference type="InterPro" id="IPR037401">
    <property type="entry name" value="SnoaL-like"/>
</dbReference>
<gene>
    <name evidence="2" type="ORF">PG996_014923</name>
</gene>
<evidence type="ECO:0000259" key="1">
    <source>
        <dbReference type="Pfam" id="PF13577"/>
    </source>
</evidence>